<feature type="transmembrane region" description="Helical" evidence="6">
    <location>
        <begin position="419"/>
        <end position="437"/>
    </location>
</feature>
<keyword evidence="2" id="KW-0813">Transport</keyword>
<reference evidence="8 9" key="1">
    <citation type="submission" date="2024-01" db="EMBL/GenBank/DDBJ databases">
        <authorList>
            <person name="Allen C."/>
            <person name="Tagirdzhanova G."/>
        </authorList>
    </citation>
    <scope>NUCLEOTIDE SEQUENCE [LARGE SCALE GENOMIC DNA]</scope>
</reference>
<feature type="transmembrane region" description="Helical" evidence="6">
    <location>
        <begin position="343"/>
        <end position="360"/>
    </location>
</feature>
<keyword evidence="4 6" id="KW-1133">Transmembrane helix</keyword>
<feature type="transmembrane region" description="Helical" evidence="6">
    <location>
        <begin position="367"/>
        <end position="386"/>
    </location>
</feature>
<evidence type="ECO:0000259" key="7">
    <source>
        <dbReference type="PROSITE" id="PS50850"/>
    </source>
</evidence>
<comment type="subcellular location">
    <subcellularLocation>
        <location evidence="1">Membrane</location>
        <topology evidence="1">Multi-pass membrane protein</topology>
    </subcellularLocation>
</comment>
<evidence type="ECO:0000256" key="4">
    <source>
        <dbReference type="ARBA" id="ARBA00022989"/>
    </source>
</evidence>
<evidence type="ECO:0000256" key="2">
    <source>
        <dbReference type="ARBA" id="ARBA00022448"/>
    </source>
</evidence>
<organism evidence="8 9">
    <name type="scientific">Sporothrix curviconia</name>
    <dbReference type="NCBI Taxonomy" id="1260050"/>
    <lineage>
        <taxon>Eukaryota</taxon>
        <taxon>Fungi</taxon>
        <taxon>Dikarya</taxon>
        <taxon>Ascomycota</taxon>
        <taxon>Pezizomycotina</taxon>
        <taxon>Sordariomycetes</taxon>
        <taxon>Sordariomycetidae</taxon>
        <taxon>Ophiostomatales</taxon>
        <taxon>Ophiostomataceae</taxon>
        <taxon>Sporothrix</taxon>
    </lineage>
</organism>
<dbReference type="Gene3D" id="1.20.1250.20">
    <property type="entry name" value="MFS general substrate transporter like domains"/>
    <property type="match status" value="2"/>
</dbReference>
<comment type="caution">
    <text evidence="8">The sequence shown here is derived from an EMBL/GenBank/DDBJ whole genome shotgun (WGS) entry which is preliminary data.</text>
</comment>
<sequence length="494" mass="54348">MASHDAEKLDPVVAAQPVLATSASSSDGDPGKAELGTVRLNDDQFTPVVDVDLAFHKKAIRKVDYWLVGFYSAVYIFRVIDSGNYSNAAIINLEAGTGIKAQLNLNASQWAWTLSIFSYSYLVFEPSNTLLLKIFRPSRWMFCLIFFWGAAACSSAAAQNFAGMMGARFAIGAAEAGFYPAVLYHMAFWYKPAELPNRIALFYSVGQLSSALSGLLAYAVSFMDGLQGISGWRWLFIIEGLPALVLAFVALFWLPDYPDTAKFLTEEERAYLTGRVGKRAPTSWGKNWDWSAVKKLLMDPTFWTFNVYWIGHGIGGFGIGYALPTVIYELGFTSTANSQLMNIPPYVATFLFLNGLGYLLQRNIIRPWTTAVGIAVTIIVCYIVLFTVSNSVVKYVFLIIAVSCAGSAYPVIWPERMRALEGTVSSGVGIGFTNAMAQFSGIAGPRIYSTVFGPSYHVSYGICLVFLVVDITALLLSWFLVQRKDKRVAALVDE</sequence>
<dbReference type="SUPFAM" id="SSF103473">
    <property type="entry name" value="MFS general substrate transporter"/>
    <property type="match status" value="1"/>
</dbReference>
<feature type="transmembrane region" description="Helical" evidence="6">
    <location>
        <begin position="63"/>
        <end position="80"/>
    </location>
</feature>
<dbReference type="EMBL" id="CAWUHB010000009">
    <property type="protein sequence ID" value="CAK7215028.1"/>
    <property type="molecule type" value="Genomic_DNA"/>
</dbReference>
<dbReference type="InterPro" id="IPR020846">
    <property type="entry name" value="MFS_dom"/>
</dbReference>
<evidence type="ECO:0000313" key="9">
    <source>
        <dbReference type="Proteomes" id="UP001642405"/>
    </source>
</evidence>
<keyword evidence="9" id="KW-1185">Reference proteome</keyword>
<name>A0ABP0B5Z5_9PEZI</name>
<feature type="transmembrane region" description="Helical" evidence="6">
    <location>
        <begin position="110"/>
        <end position="132"/>
    </location>
</feature>
<evidence type="ECO:0000256" key="1">
    <source>
        <dbReference type="ARBA" id="ARBA00004141"/>
    </source>
</evidence>
<feature type="transmembrane region" description="Helical" evidence="6">
    <location>
        <begin position="169"/>
        <end position="188"/>
    </location>
</feature>
<dbReference type="InterPro" id="IPR036259">
    <property type="entry name" value="MFS_trans_sf"/>
</dbReference>
<feature type="transmembrane region" description="Helical" evidence="6">
    <location>
        <begin position="302"/>
        <end position="323"/>
    </location>
</feature>
<feature type="transmembrane region" description="Helical" evidence="6">
    <location>
        <begin position="232"/>
        <end position="254"/>
    </location>
</feature>
<evidence type="ECO:0000256" key="5">
    <source>
        <dbReference type="ARBA" id="ARBA00023136"/>
    </source>
</evidence>
<feature type="transmembrane region" description="Helical" evidence="6">
    <location>
        <begin position="200"/>
        <end position="220"/>
    </location>
</feature>
<dbReference type="InterPro" id="IPR011701">
    <property type="entry name" value="MFS"/>
</dbReference>
<dbReference type="PROSITE" id="PS50850">
    <property type="entry name" value="MFS"/>
    <property type="match status" value="1"/>
</dbReference>
<feature type="transmembrane region" description="Helical" evidence="6">
    <location>
        <begin position="457"/>
        <end position="481"/>
    </location>
</feature>
<feature type="domain" description="Major facilitator superfamily (MFS) profile" evidence="7">
    <location>
        <begin position="67"/>
        <end position="485"/>
    </location>
</feature>
<keyword evidence="5 6" id="KW-0472">Membrane</keyword>
<dbReference type="Proteomes" id="UP001642405">
    <property type="component" value="Unassembled WGS sequence"/>
</dbReference>
<dbReference type="PANTHER" id="PTHR43791:SF51">
    <property type="entry name" value="MAJOR FACILITATOR SUPERFAMILY (MFS) PROFILE DOMAIN-CONTAINING PROTEIN"/>
    <property type="match status" value="1"/>
</dbReference>
<evidence type="ECO:0000256" key="3">
    <source>
        <dbReference type="ARBA" id="ARBA00022692"/>
    </source>
</evidence>
<accession>A0ABP0B5Z5</accession>
<gene>
    <name evidence="8" type="ORF">SCUCBS95973_002336</name>
</gene>
<keyword evidence="3 6" id="KW-0812">Transmembrane</keyword>
<dbReference type="Pfam" id="PF07690">
    <property type="entry name" value="MFS_1"/>
    <property type="match status" value="1"/>
</dbReference>
<proteinExistence type="predicted"/>
<protein>
    <recommendedName>
        <fullName evidence="7">Major facilitator superfamily (MFS) profile domain-containing protein</fullName>
    </recommendedName>
</protein>
<dbReference type="PANTHER" id="PTHR43791">
    <property type="entry name" value="PERMEASE-RELATED"/>
    <property type="match status" value="1"/>
</dbReference>
<feature type="transmembrane region" description="Helical" evidence="6">
    <location>
        <begin position="139"/>
        <end position="157"/>
    </location>
</feature>
<evidence type="ECO:0000256" key="6">
    <source>
        <dbReference type="SAM" id="Phobius"/>
    </source>
</evidence>
<evidence type="ECO:0000313" key="8">
    <source>
        <dbReference type="EMBL" id="CAK7215028.1"/>
    </source>
</evidence>
<feature type="transmembrane region" description="Helical" evidence="6">
    <location>
        <begin position="392"/>
        <end position="412"/>
    </location>
</feature>